<evidence type="ECO:0000256" key="1">
    <source>
        <dbReference type="SAM" id="MobiDB-lite"/>
    </source>
</evidence>
<sequence length="183" mass="20252">MRERDTCACVLCGPMFKKEEEEEESDTGEGAASRPFLPLPWLPEHARRYPREQQWRRWMSCHVTSLYLYTNHSSPCLGYGSLPRYSHSSGAATPLGHRPPQPSPASQWPGTAAPTPSTTTTTTATPPLTHCGVTSRIMSLGDHDGRVHLRHLRPCEGRKDPPTPVLGERMASISMRPLTPAAQ</sequence>
<evidence type="ECO:0000313" key="2">
    <source>
        <dbReference type="EMBL" id="MPC66473.1"/>
    </source>
</evidence>
<dbReference type="AlphaFoldDB" id="A0A5B7H8L5"/>
<evidence type="ECO:0000313" key="3">
    <source>
        <dbReference type="Proteomes" id="UP000324222"/>
    </source>
</evidence>
<keyword evidence="3" id="KW-1185">Reference proteome</keyword>
<comment type="caution">
    <text evidence="2">The sequence shown here is derived from an EMBL/GenBank/DDBJ whole genome shotgun (WGS) entry which is preliminary data.</text>
</comment>
<protein>
    <submittedName>
        <fullName evidence="2">Uncharacterized protein</fullName>
    </submittedName>
</protein>
<feature type="region of interest" description="Disordered" evidence="1">
    <location>
        <begin position="90"/>
        <end position="130"/>
    </location>
</feature>
<gene>
    <name evidence="2" type="ORF">E2C01_060621</name>
</gene>
<organism evidence="2 3">
    <name type="scientific">Portunus trituberculatus</name>
    <name type="common">Swimming crab</name>
    <name type="synonym">Neptunus trituberculatus</name>
    <dbReference type="NCBI Taxonomy" id="210409"/>
    <lineage>
        <taxon>Eukaryota</taxon>
        <taxon>Metazoa</taxon>
        <taxon>Ecdysozoa</taxon>
        <taxon>Arthropoda</taxon>
        <taxon>Crustacea</taxon>
        <taxon>Multicrustacea</taxon>
        <taxon>Malacostraca</taxon>
        <taxon>Eumalacostraca</taxon>
        <taxon>Eucarida</taxon>
        <taxon>Decapoda</taxon>
        <taxon>Pleocyemata</taxon>
        <taxon>Brachyura</taxon>
        <taxon>Eubrachyura</taxon>
        <taxon>Portunoidea</taxon>
        <taxon>Portunidae</taxon>
        <taxon>Portuninae</taxon>
        <taxon>Portunus</taxon>
    </lineage>
</organism>
<feature type="compositionally biased region" description="Low complexity" evidence="1">
    <location>
        <begin position="111"/>
        <end position="129"/>
    </location>
</feature>
<dbReference type="EMBL" id="VSRR010024809">
    <property type="protein sequence ID" value="MPC66473.1"/>
    <property type="molecule type" value="Genomic_DNA"/>
</dbReference>
<reference evidence="2 3" key="1">
    <citation type="submission" date="2019-05" db="EMBL/GenBank/DDBJ databases">
        <title>Another draft genome of Portunus trituberculatus and its Hox gene families provides insights of decapod evolution.</title>
        <authorList>
            <person name="Jeong J.-H."/>
            <person name="Song I."/>
            <person name="Kim S."/>
            <person name="Choi T."/>
            <person name="Kim D."/>
            <person name="Ryu S."/>
            <person name="Kim W."/>
        </authorList>
    </citation>
    <scope>NUCLEOTIDE SEQUENCE [LARGE SCALE GENOMIC DNA]</scope>
    <source>
        <tissue evidence="2">Muscle</tissue>
    </source>
</reference>
<name>A0A5B7H8L5_PORTR</name>
<accession>A0A5B7H8L5</accession>
<dbReference type="Proteomes" id="UP000324222">
    <property type="component" value="Unassembled WGS sequence"/>
</dbReference>
<proteinExistence type="predicted"/>